<evidence type="ECO:0000313" key="3">
    <source>
        <dbReference type="Proteomes" id="UP000017861"/>
    </source>
</evidence>
<organism evidence="2 3">
    <name type="scientific">Trypanosoma cruzi Dm28c</name>
    <dbReference type="NCBI Taxonomy" id="1416333"/>
    <lineage>
        <taxon>Eukaryota</taxon>
        <taxon>Discoba</taxon>
        <taxon>Euglenozoa</taxon>
        <taxon>Kinetoplastea</taxon>
        <taxon>Metakinetoplastina</taxon>
        <taxon>Trypanosomatida</taxon>
        <taxon>Trypanosomatidae</taxon>
        <taxon>Trypanosoma</taxon>
        <taxon>Schizotrypanum</taxon>
    </lineage>
</organism>
<comment type="caution">
    <text evidence="2">The sequence shown here is derived from an EMBL/GenBank/DDBJ whole genome shotgun (WGS) entry which is preliminary data.</text>
</comment>
<gene>
    <name evidence="2" type="ORF">TCDM_10153</name>
</gene>
<feature type="compositionally biased region" description="Polar residues" evidence="1">
    <location>
        <begin position="46"/>
        <end position="72"/>
    </location>
</feature>
<dbReference type="VEuPathDB" id="TriTrypDB:TCDM_10153"/>
<protein>
    <submittedName>
        <fullName evidence="2">Uncharacterized protein</fullName>
    </submittedName>
</protein>
<feature type="region of interest" description="Disordered" evidence="1">
    <location>
        <begin position="1"/>
        <end position="155"/>
    </location>
</feature>
<name>V5B3N8_TRYCR</name>
<feature type="compositionally biased region" description="Basic and acidic residues" evidence="1">
    <location>
        <begin position="131"/>
        <end position="141"/>
    </location>
</feature>
<sequence length="218" mass="23782">MNGRRQDALTINMTREHAATPLRNTGERVRGKKARSSTTHTEETNCGKSTANALALAGNSTPALTHTSSRCRQSPGKIRPSKTNAHTASSHLPMEKEEKRHTASASSSTPQPTGYGHSPAANTQRTPSKQSPKEPHAEADPHPSMTRRLTPRGHTERTVSLIDLILLPSPKDATVRDGPSNTIEENKQCSSTATAPNTMIFSYCEIFQLRLVHEHTHN</sequence>
<dbReference type="AlphaFoldDB" id="V5B3N8"/>
<feature type="compositionally biased region" description="Polar residues" evidence="1">
    <location>
        <begin position="120"/>
        <end position="130"/>
    </location>
</feature>
<reference evidence="2 3" key="1">
    <citation type="journal article" date="2014" name="Genome Announc.">
        <title>Trypanosoma cruzi Clone Dm28c Draft Genome Sequence.</title>
        <authorList>
            <person name="Grisard E.C."/>
            <person name="Teixeira S.M."/>
            <person name="de Almeida L.G."/>
            <person name="Stoco P.H."/>
            <person name="Gerber A.L."/>
            <person name="Talavera-Lopez C."/>
            <person name="Lima O.C."/>
            <person name="Andersson B."/>
            <person name="de Vasconcelos A.T."/>
        </authorList>
    </citation>
    <scope>NUCLEOTIDE SEQUENCE [LARGE SCALE GENOMIC DNA]</scope>
    <source>
        <strain evidence="2 3">Dm28c</strain>
    </source>
</reference>
<feature type="compositionally biased region" description="Polar residues" evidence="1">
    <location>
        <begin position="81"/>
        <end position="90"/>
    </location>
</feature>
<dbReference type="EMBL" id="AYLP01000202">
    <property type="protein sequence ID" value="ESS62204.1"/>
    <property type="molecule type" value="Genomic_DNA"/>
</dbReference>
<dbReference type="OrthoDB" id="10472519at2759"/>
<dbReference type="Proteomes" id="UP000017861">
    <property type="component" value="Unassembled WGS sequence"/>
</dbReference>
<accession>V5B3N8</accession>
<evidence type="ECO:0000256" key="1">
    <source>
        <dbReference type="SAM" id="MobiDB-lite"/>
    </source>
</evidence>
<evidence type="ECO:0000313" key="2">
    <source>
        <dbReference type="EMBL" id="ESS62204.1"/>
    </source>
</evidence>
<proteinExistence type="predicted"/>